<dbReference type="PANTHER" id="PTHR47008:SF1">
    <property type="entry name" value="PROTEIN CORDON-BLEU"/>
    <property type="match status" value="1"/>
</dbReference>
<organism evidence="3 4">
    <name type="scientific">Sinocyclocheilus grahami</name>
    <name type="common">Dianchi golden-line fish</name>
    <name type="synonym">Barbus grahami</name>
    <dbReference type="NCBI Taxonomy" id="75366"/>
    <lineage>
        <taxon>Eukaryota</taxon>
        <taxon>Metazoa</taxon>
        <taxon>Chordata</taxon>
        <taxon>Craniata</taxon>
        <taxon>Vertebrata</taxon>
        <taxon>Euteleostomi</taxon>
        <taxon>Actinopterygii</taxon>
        <taxon>Neopterygii</taxon>
        <taxon>Teleostei</taxon>
        <taxon>Ostariophysi</taxon>
        <taxon>Cypriniformes</taxon>
        <taxon>Cyprinidae</taxon>
        <taxon>Cyprininae</taxon>
        <taxon>Sinocyclocheilus</taxon>
    </lineage>
</organism>
<dbReference type="GO" id="GO:0044295">
    <property type="term" value="C:axonal growth cone"/>
    <property type="evidence" value="ECO:0007669"/>
    <property type="project" value="TreeGrafter"/>
</dbReference>
<evidence type="ECO:0000313" key="4">
    <source>
        <dbReference type="Proteomes" id="UP000472262"/>
    </source>
</evidence>
<evidence type="ECO:0000259" key="2">
    <source>
        <dbReference type="Pfam" id="PF09469"/>
    </source>
</evidence>
<evidence type="ECO:0000313" key="3">
    <source>
        <dbReference type="Ensembl" id="ENSSGRP00000069935.1"/>
    </source>
</evidence>
<feature type="region of interest" description="Disordered" evidence="1">
    <location>
        <begin position="153"/>
        <end position="175"/>
    </location>
</feature>
<dbReference type="InterPro" id="IPR019025">
    <property type="entry name" value="Cordon-bleu_ubiquitin_domain"/>
</dbReference>
<dbReference type="GO" id="GO:0048471">
    <property type="term" value="C:perinuclear region of cytoplasm"/>
    <property type="evidence" value="ECO:0007669"/>
    <property type="project" value="TreeGrafter"/>
</dbReference>
<dbReference type="PANTHER" id="PTHR47008">
    <property type="entry name" value="PROTEIN CORDON-BLEU"/>
    <property type="match status" value="1"/>
</dbReference>
<dbReference type="Proteomes" id="UP000472262">
    <property type="component" value="Unassembled WGS sequence"/>
</dbReference>
<sequence length="207" mass="23196">QVSFKPNTLLGALDVSCALIKEVPEKTVRLVVNYHRSQKAMVRVNPLAPLHILVPVICQKCEFDPAHVLLFRDNISHQQLDLDKCLSELDIRELYVLDQKLVDQRKKGLLGFLKFNRRKSKGMSVVASGPCVETRPSTLGQSQSVMNISKMSPKVELKKQRAPSPPTAPTQTLPHLQESAKNTSLPSLFDPLTLALLFFKKKNTCPF</sequence>
<dbReference type="GO" id="GO:0051639">
    <property type="term" value="P:actin filament network formation"/>
    <property type="evidence" value="ECO:0007669"/>
    <property type="project" value="TreeGrafter"/>
</dbReference>
<dbReference type="GO" id="GO:0005886">
    <property type="term" value="C:plasma membrane"/>
    <property type="evidence" value="ECO:0007669"/>
    <property type="project" value="TreeGrafter"/>
</dbReference>
<evidence type="ECO:0000256" key="1">
    <source>
        <dbReference type="SAM" id="MobiDB-lite"/>
    </source>
</evidence>
<dbReference type="Pfam" id="PF09469">
    <property type="entry name" value="Cobl"/>
    <property type="match status" value="1"/>
</dbReference>
<dbReference type="GO" id="GO:0030041">
    <property type="term" value="P:actin filament polymerization"/>
    <property type="evidence" value="ECO:0007669"/>
    <property type="project" value="TreeGrafter"/>
</dbReference>
<dbReference type="GO" id="GO:0005884">
    <property type="term" value="C:actin filament"/>
    <property type="evidence" value="ECO:0007669"/>
    <property type="project" value="TreeGrafter"/>
</dbReference>
<dbReference type="GO" id="GO:1990357">
    <property type="term" value="C:terminal web"/>
    <property type="evidence" value="ECO:0007669"/>
    <property type="project" value="TreeGrafter"/>
</dbReference>
<dbReference type="OMA" id="YHITYIT"/>
<accession>A0A672Q152</accession>
<dbReference type="Gene3D" id="3.10.20.90">
    <property type="entry name" value="Phosphatidylinositol 3-kinase Catalytic Subunit, Chain A, domain 1"/>
    <property type="match status" value="1"/>
</dbReference>
<protein>
    <recommendedName>
        <fullName evidence="2">Cordon-bleu ubiquitin-like domain-containing protein</fullName>
    </recommendedName>
</protein>
<keyword evidence="4" id="KW-1185">Reference proteome</keyword>
<reference evidence="3" key="1">
    <citation type="submission" date="2025-08" db="UniProtKB">
        <authorList>
            <consortium name="Ensembl"/>
        </authorList>
    </citation>
    <scope>IDENTIFICATION</scope>
</reference>
<dbReference type="GO" id="GO:0001726">
    <property type="term" value="C:ruffle"/>
    <property type="evidence" value="ECO:0007669"/>
    <property type="project" value="TreeGrafter"/>
</dbReference>
<dbReference type="GO" id="GO:0044294">
    <property type="term" value="C:dendritic growth cone"/>
    <property type="evidence" value="ECO:0007669"/>
    <property type="project" value="TreeGrafter"/>
</dbReference>
<dbReference type="AlphaFoldDB" id="A0A672Q152"/>
<feature type="domain" description="Cordon-bleu ubiquitin-like" evidence="2">
    <location>
        <begin position="22"/>
        <end position="101"/>
    </location>
</feature>
<dbReference type="GO" id="GO:0003785">
    <property type="term" value="F:actin monomer binding"/>
    <property type="evidence" value="ECO:0007669"/>
    <property type="project" value="InterPro"/>
</dbReference>
<dbReference type="Ensembl" id="ENSSGRT00000074507.1">
    <property type="protein sequence ID" value="ENSSGRP00000069935.1"/>
    <property type="gene ID" value="ENSSGRG00000035812.1"/>
</dbReference>
<proteinExistence type="predicted"/>
<dbReference type="InterPro" id="IPR039895">
    <property type="entry name" value="COBL-like"/>
</dbReference>
<name>A0A672Q152_SINGR</name>
<reference evidence="3" key="2">
    <citation type="submission" date="2025-09" db="UniProtKB">
        <authorList>
            <consortium name="Ensembl"/>
        </authorList>
    </citation>
    <scope>IDENTIFICATION</scope>
</reference>
<dbReference type="GO" id="GO:0043025">
    <property type="term" value="C:neuronal cell body"/>
    <property type="evidence" value="ECO:0007669"/>
    <property type="project" value="TreeGrafter"/>
</dbReference>